<organism evidence="13 14">
    <name type="scientific">Pyrenophora seminiperda CCB06</name>
    <dbReference type="NCBI Taxonomy" id="1302712"/>
    <lineage>
        <taxon>Eukaryota</taxon>
        <taxon>Fungi</taxon>
        <taxon>Dikarya</taxon>
        <taxon>Ascomycota</taxon>
        <taxon>Pezizomycotina</taxon>
        <taxon>Dothideomycetes</taxon>
        <taxon>Pleosporomycetidae</taxon>
        <taxon>Pleosporales</taxon>
        <taxon>Pleosporineae</taxon>
        <taxon>Pleosporaceae</taxon>
        <taxon>Pyrenophora</taxon>
    </lineage>
</organism>
<feature type="transmembrane region" description="Helical" evidence="11">
    <location>
        <begin position="182"/>
        <end position="205"/>
    </location>
</feature>
<dbReference type="InterPro" id="IPR020846">
    <property type="entry name" value="MFS_dom"/>
</dbReference>
<dbReference type="Gene3D" id="1.10.1820.10">
    <property type="entry name" value="protein kinase ck2 holoenzyme, chain C, domain 1"/>
    <property type="match status" value="1"/>
</dbReference>
<dbReference type="Gene3D" id="1.20.1250.20">
    <property type="entry name" value="MFS general substrate transporter like domains"/>
    <property type="match status" value="2"/>
</dbReference>
<feature type="compositionally biased region" description="Acidic residues" evidence="10">
    <location>
        <begin position="774"/>
        <end position="795"/>
    </location>
</feature>
<dbReference type="InterPro" id="IPR016149">
    <property type="entry name" value="Casein_kin_II_reg-sub_N"/>
</dbReference>
<evidence type="ECO:0000256" key="2">
    <source>
        <dbReference type="ARBA" id="ARBA00006941"/>
    </source>
</evidence>
<evidence type="ECO:0000256" key="8">
    <source>
        <dbReference type="ARBA" id="ARBA00045899"/>
    </source>
</evidence>
<comment type="function">
    <text evidence="8">Regulatory subunit of casein kinase II/CK2. As part of the kinase complex regulates the basal catalytic activity of the alpha subunit a constitutively active serine/threonine-protein kinase that phosphorylates a large number of substrates containing acidic residues C-terminal to the phosphorylated serine or threonine.</text>
</comment>
<dbReference type="PROSITE" id="PS50850">
    <property type="entry name" value="MFS"/>
    <property type="match status" value="1"/>
</dbReference>
<evidence type="ECO:0000256" key="1">
    <source>
        <dbReference type="ARBA" id="ARBA00004127"/>
    </source>
</evidence>
<feature type="region of interest" description="Disordered" evidence="10">
    <location>
        <begin position="765"/>
        <end position="804"/>
    </location>
</feature>
<dbReference type="PROSITE" id="PS01101">
    <property type="entry name" value="CK2_BETA"/>
    <property type="match status" value="1"/>
</dbReference>
<dbReference type="GO" id="GO:0019887">
    <property type="term" value="F:protein kinase regulator activity"/>
    <property type="evidence" value="ECO:0007669"/>
    <property type="project" value="InterPro"/>
</dbReference>
<feature type="transmembrane region" description="Helical" evidence="11">
    <location>
        <begin position="217"/>
        <end position="237"/>
    </location>
</feature>
<sequence>MRQLSTTSPTATIMFQQNGNASTCVEQPIELQDVSEHLSKSQGAKVAGSHTGLRLSDTKGIQESDPVENLPSPTTQAAEKLERWNHPRSNLFRTMAAFWSFVVMGSNDAAYGALIPYLQEYYNLTFVVISLVFLSPLVGYTASALLNNTIHLKLGQRGVAIIAPSCHLIAYVVIAVHPPYPVLVVIFMLAGFGNGLADAAWNAWIGNMANPNEVLGFLHAFYGLGAVLSPLIATTMITKGSKLPWYTFYYVMIAMATIELATSATAFWRATGTVFLAANPRTSNTKDNRMKEALVRLPNARITWLCAMFLLGYVGIEVALGGWIVKFMLEIRNGEQFASGMTATGFWMGITVGRIVLGFITPRLGEKLAIAIYLPITMALELIFWLVPQFYVSAVAVSFQGFFLGPLFPAAIVAATKLLPRHLHVSAIGFAAAFGGSGAAIFPFAVGAIAQAKGVQVLQPIILALLGVILGLWLCLPRIHKKQDATGAEKQGGMQLPCHLAGAHFTGQPRPGPCLRLLASPHLVGGRNPYTSHTYAQIPQELAAESKRNMEDFNSETDSDYTSYWRDWFISSRGNEYFCEIDEEYLTDRFNLTGLNTEVQYYQYALDLVTDVFDFDCDDDMREQIEKSARHLYGLVHARYIVTTRGLAKMLEKFKKSDFGKCPRVMCESQPLLPMGQSDVPNASPVKLYCARCEDLYNPKSSRHAVIDGAYFGTSFHNILFQVYPAVLPPKSQRRYEPRVFGFKVHSAAALARWQADKKDEMKDRLKNLSMDTGFEEEDEEDDEDDDEDDMELQEGVEGAAAQL</sequence>
<feature type="transmembrane region" description="Helical" evidence="11">
    <location>
        <begin position="427"/>
        <end position="451"/>
    </location>
</feature>
<accession>A0A3M7M3G9</accession>
<protein>
    <submittedName>
        <fullName evidence="13">MFS transporter</fullName>
    </submittedName>
</protein>
<dbReference type="PRINTS" id="PR00472">
    <property type="entry name" value="CASNKINASEII"/>
</dbReference>
<evidence type="ECO:0000313" key="13">
    <source>
        <dbReference type="EMBL" id="RMZ68992.1"/>
    </source>
</evidence>
<evidence type="ECO:0000313" key="14">
    <source>
        <dbReference type="Proteomes" id="UP000265663"/>
    </source>
</evidence>
<dbReference type="FunFam" id="1.20.1250.20:FF:000308">
    <property type="entry name" value="MFS efflux transporter"/>
    <property type="match status" value="1"/>
</dbReference>
<dbReference type="EMBL" id="KE747817">
    <property type="protein sequence ID" value="RMZ68992.1"/>
    <property type="molecule type" value="Genomic_DNA"/>
</dbReference>
<keyword evidence="4" id="KW-0813">Transport</keyword>
<feature type="transmembrane region" description="Helical" evidence="11">
    <location>
        <begin position="393"/>
        <end position="415"/>
    </location>
</feature>
<evidence type="ECO:0000256" key="5">
    <source>
        <dbReference type="ARBA" id="ARBA00022692"/>
    </source>
</evidence>
<dbReference type="SUPFAM" id="SSF103473">
    <property type="entry name" value="MFS general substrate transporter"/>
    <property type="match status" value="1"/>
</dbReference>
<evidence type="ECO:0000256" key="3">
    <source>
        <dbReference type="ARBA" id="ARBA00008335"/>
    </source>
</evidence>
<feature type="transmembrane region" description="Helical" evidence="11">
    <location>
        <begin position="158"/>
        <end position="176"/>
    </location>
</feature>
<feature type="transmembrane region" description="Helical" evidence="11">
    <location>
        <begin position="249"/>
        <end position="278"/>
    </location>
</feature>
<dbReference type="InterPro" id="IPR011701">
    <property type="entry name" value="MFS"/>
</dbReference>
<evidence type="ECO:0000259" key="12">
    <source>
        <dbReference type="PROSITE" id="PS50850"/>
    </source>
</evidence>
<keyword evidence="6 11" id="KW-1133">Transmembrane helix</keyword>
<dbReference type="InterPro" id="IPR035991">
    <property type="entry name" value="Casein_kinase_II_beta-like"/>
</dbReference>
<dbReference type="Gene3D" id="2.20.25.20">
    <property type="match status" value="1"/>
</dbReference>
<proteinExistence type="inferred from homology"/>
<dbReference type="FunFam" id="2.20.25.20:FF:000001">
    <property type="entry name" value="Casein kinase II subunit beta"/>
    <property type="match status" value="1"/>
</dbReference>
<name>A0A3M7M3G9_9PLEO</name>
<dbReference type="FunFam" id="1.20.1250.20:FF:000467">
    <property type="entry name" value="Putative MFS transporter"/>
    <property type="match status" value="1"/>
</dbReference>
<evidence type="ECO:0000256" key="4">
    <source>
        <dbReference type="ARBA" id="ARBA00022448"/>
    </source>
</evidence>
<reference evidence="13 14" key="1">
    <citation type="journal article" date="2014" name="PLoS ONE">
        <title>De novo Genome Assembly of the Fungal Plant Pathogen Pyrenophora semeniperda.</title>
        <authorList>
            <person name="Soliai M.M."/>
            <person name="Meyer S.E."/>
            <person name="Udall J.A."/>
            <person name="Elzinga D.E."/>
            <person name="Hermansen R.A."/>
            <person name="Bodily P.M."/>
            <person name="Hart A.A."/>
            <person name="Coleman C.E."/>
        </authorList>
    </citation>
    <scope>NUCLEOTIDE SEQUENCE [LARGE SCALE GENOMIC DNA]</scope>
    <source>
        <strain evidence="13 14">CCB06</strain>
        <tissue evidence="13">Mycelium</tissue>
    </source>
</reference>
<keyword evidence="7 11" id="KW-0472">Membrane</keyword>
<comment type="subunit">
    <text evidence="9">Tetramer composed of two alpha chains, one beta chain and one beta' chain.</text>
</comment>
<dbReference type="InterPro" id="IPR051788">
    <property type="entry name" value="MFS_Transporter"/>
</dbReference>
<comment type="similarity">
    <text evidence="3">Belongs to the major facilitator superfamily.</text>
</comment>
<dbReference type="InterPro" id="IPR036259">
    <property type="entry name" value="MFS_trans_sf"/>
</dbReference>
<feature type="transmembrane region" description="Helical" evidence="11">
    <location>
        <begin position="368"/>
        <end position="387"/>
    </location>
</feature>
<dbReference type="GO" id="GO:0016020">
    <property type="term" value="C:membrane"/>
    <property type="evidence" value="ECO:0007669"/>
    <property type="project" value="TreeGrafter"/>
</dbReference>
<dbReference type="Proteomes" id="UP000265663">
    <property type="component" value="Unassembled WGS sequence"/>
</dbReference>
<feature type="transmembrane region" description="Helical" evidence="11">
    <location>
        <begin position="299"/>
        <end position="325"/>
    </location>
</feature>
<dbReference type="SMART" id="SM01085">
    <property type="entry name" value="CK_II_beta"/>
    <property type="match status" value="1"/>
</dbReference>
<feature type="domain" description="Major facilitator superfamily (MFS) profile" evidence="12">
    <location>
        <begin position="93"/>
        <end position="483"/>
    </location>
</feature>
<evidence type="ECO:0000256" key="11">
    <source>
        <dbReference type="SAM" id="Phobius"/>
    </source>
</evidence>
<feature type="transmembrane region" description="Helical" evidence="11">
    <location>
        <begin position="124"/>
        <end position="146"/>
    </location>
</feature>
<dbReference type="GO" id="GO:0012505">
    <property type="term" value="C:endomembrane system"/>
    <property type="evidence" value="ECO:0007669"/>
    <property type="project" value="UniProtKB-SubCell"/>
</dbReference>
<dbReference type="AlphaFoldDB" id="A0A3M7M3G9"/>
<dbReference type="Pfam" id="PF07690">
    <property type="entry name" value="MFS_1"/>
    <property type="match status" value="1"/>
</dbReference>
<dbReference type="SUPFAM" id="SSF57798">
    <property type="entry name" value="Casein kinase II beta subunit"/>
    <property type="match status" value="1"/>
</dbReference>
<dbReference type="GO" id="GO:0005956">
    <property type="term" value="C:protein kinase CK2 complex"/>
    <property type="evidence" value="ECO:0007669"/>
    <property type="project" value="InterPro"/>
</dbReference>
<evidence type="ECO:0000256" key="10">
    <source>
        <dbReference type="SAM" id="MobiDB-lite"/>
    </source>
</evidence>
<evidence type="ECO:0000256" key="9">
    <source>
        <dbReference type="ARBA" id="ARBA00062110"/>
    </source>
</evidence>
<dbReference type="Pfam" id="PF01214">
    <property type="entry name" value="CK_II_beta"/>
    <property type="match status" value="1"/>
</dbReference>
<comment type="similarity">
    <text evidence="2">Belongs to the casein kinase 2 subunit beta family.</text>
</comment>
<feature type="transmembrane region" description="Helical" evidence="11">
    <location>
        <begin position="96"/>
        <end position="118"/>
    </location>
</feature>
<feature type="transmembrane region" description="Helical" evidence="11">
    <location>
        <begin position="337"/>
        <end position="356"/>
    </location>
</feature>
<comment type="subcellular location">
    <subcellularLocation>
        <location evidence="1">Endomembrane system</location>
        <topology evidence="1">Multi-pass membrane protein</topology>
    </subcellularLocation>
</comment>
<dbReference type="InterPro" id="IPR000704">
    <property type="entry name" value="Casein_kinase_II_reg-sub"/>
</dbReference>
<dbReference type="OrthoDB" id="413079at2759"/>
<evidence type="ECO:0000256" key="7">
    <source>
        <dbReference type="ARBA" id="ARBA00023136"/>
    </source>
</evidence>
<dbReference type="FunFam" id="1.10.1820.10:FF:000003">
    <property type="entry name" value="Casein kinase II subunit beta"/>
    <property type="match status" value="1"/>
</dbReference>
<dbReference type="GO" id="GO:0022857">
    <property type="term" value="F:transmembrane transporter activity"/>
    <property type="evidence" value="ECO:0007669"/>
    <property type="project" value="InterPro"/>
</dbReference>
<evidence type="ECO:0000256" key="6">
    <source>
        <dbReference type="ARBA" id="ARBA00022989"/>
    </source>
</evidence>
<gene>
    <name evidence="13" type="ORF">GMOD_00002895</name>
</gene>
<dbReference type="PANTHER" id="PTHR23514">
    <property type="entry name" value="BYPASS OF STOP CODON PROTEIN 6"/>
    <property type="match status" value="1"/>
</dbReference>
<keyword evidence="5 11" id="KW-0812">Transmembrane</keyword>
<keyword evidence="14" id="KW-1185">Reference proteome</keyword>
<dbReference type="PANTHER" id="PTHR23514:SF3">
    <property type="entry name" value="BYPASS OF STOP CODON PROTEIN 6"/>
    <property type="match status" value="1"/>
</dbReference>
<feature type="transmembrane region" description="Helical" evidence="11">
    <location>
        <begin position="457"/>
        <end position="476"/>
    </location>
</feature>